<accession>A0A6J4V8V7</accession>
<evidence type="ECO:0000313" key="2">
    <source>
        <dbReference type="EMBL" id="CAA9570501.1"/>
    </source>
</evidence>
<protein>
    <submittedName>
        <fullName evidence="2">Uncharacterized protein</fullName>
    </submittedName>
</protein>
<reference evidence="2" key="1">
    <citation type="submission" date="2020-02" db="EMBL/GenBank/DDBJ databases">
        <authorList>
            <person name="Meier V. D."/>
        </authorList>
    </citation>
    <scope>NUCLEOTIDE SEQUENCE</scope>
    <source>
        <strain evidence="2">AVDCRST_MAG87</strain>
    </source>
</reference>
<sequence length="49" mass="5135">AVAAALDDDRQSLGSDRGSEGSPGRSALSGRGPVRCVVFEYVWQAQRGV</sequence>
<feature type="non-terminal residue" evidence="2">
    <location>
        <position position="49"/>
    </location>
</feature>
<dbReference type="EMBL" id="CADCWJ010000524">
    <property type="protein sequence ID" value="CAA9570501.1"/>
    <property type="molecule type" value="Genomic_DNA"/>
</dbReference>
<proteinExistence type="predicted"/>
<feature type="non-terminal residue" evidence="2">
    <location>
        <position position="1"/>
    </location>
</feature>
<dbReference type="AlphaFoldDB" id="A0A6J4V8V7"/>
<gene>
    <name evidence="2" type="ORF">AVDCRST_MAG87-2362</name>
</gene>
<feature type="region of interest" description="Disordered" evidence="1">
    <location>
        <begin position="1"/>
        <end position="30"/>
    </location>
</feature>
<name>A0A6J4V8V7_9BACT</name>
<organism evidence="2">
    <name type="scientific">uncultured Thermomicrobiales bacterium</name>
    <dbReference type="NCBI Taxonomy" id="1645740"/>
    <lineage>
        <taxon>Bacteria</taxon>
        <taxon>Pseudomonadati</taxon>
        <taxon>Thermomicrobiota</taxon>
        <taxon>Thermomicrobia</taxon>
        <taxon>Thermomicrobiales</taxon>
        <taxon>environmental samples</taxon>
    </lineage>
</organism>
<evidence type="ECO:0000256" key="1">
    <source>
        <dbReference type="SAM" id="MobiDB-lite"/>
    </source>
</evidence>